<dbReference type="EMBL" id="JABELX010000009">
    <property type="protein sequence ID" value="NNH72943.1"/>
    <property type="molecule type" value="Genomic_DNA"/>
</dbReference>
<sequence>MYSAEINRRQPALLLFAIDQSFSMKDPWAQTGKSKAEALADAVNNMLGNAVLLCSRGDERVYDYFELGVFGYGADVTPVLHGSSRDQACLPVSQVAENPLRVDTMTRRVPDGAGGVVSMQQKMPVWVDAETNGMTPMVAAFTTLEPVVKAWCTSHPTSFPPIVINVTDGASTDGDPRDVGARIHDLGTDDGKALVFNVHLSGLTNQPVLFPSSVAGLPDSNAKMLYELSSELPSSMLEAAASMGYTVTAGARGFLYNADATSVIDFLDIGTRSVTPTGLKELTDGTDRPEGTEDV</sequence>
<evidence type="ECO:0000313" key="2">
    <source>
        <dbReference type="Proteomes" id="UP000586827"/>
    </source>
</evidence>
<protein>
    <submittedName>
        <fullName evidence="1">VWA domain-containing protein</fullName>
    </submittedName>
</protein>
<dbReference type="AlphaFoldDB" id="A0A849C2H8"/>
<keyword evidence="2" id="KW-1185">Reference proteome</keyword>
<dbReference type="InterPro" id="IPR036465">
    <property type="entry name" value="vWFA_dom_sf"/>
</dbReference>
<dbReference type="Gene3D" id="3.40.50.410">
    <property type="entry name" value="von Willebrand factor, type A domain"/>
    <property type="match status" value="1"/>
</dbReference>
<reference evidence="1 2" key="1">
    <citation type="submission" date="2020-05" db="EMBL/GenBank/DDBJ databases">
        <title>MicrobeNet Type strains.</title>
        <authorList>
            <person name="Nicholson A.C."/>
        </authorList>
    </citation>
    <scope>NUCLEOTIDE SEQUENCE [LARGE SCALE GENOMIC DNA]</scope>
    <source>
        <strain evidence="1 2">JCM 3224</strain>
    </source>
</reference>
<comment type="caution">
    <text evidence="1">The sequence shown here is derived from an EMBL/GenBank/DDBJ whole genome shotgun (WGS) entry which is preliminary data.</text>
</comment>
<accession>A0A849C2H8</accession>
<dbReference type="Proteomes" id="UP000586827">
    <property type="component" value="Unassembled WGS sequence"/>
</dbReference>
<proteinExistence type="predicted"/>
<dbReference type="RefSeq" id="WP_067523536.1">
    <property type="nucleotide sequence ID" value="NZ_JABELX010000009.1"/>
</dbReference>
<dbReference type="SUPFAM" id="SSF53300">
    <property type="entry name" value="vWA-like"/>
    <property type="match status" value="1"/>
</dbReference>
<organism evidence="1 2">
    <name type="scientific">Nocardia uniformis</name>
    <dbReference type="NCBI Taxonomy" id="53432"/>
    <lineage>
        <taxon>Bacteria</taxon>
        <taxon>Bacillati</taxon>
        <taxon>Actinomycetota</taxon>
        <taxon>Actinomycetes</taxon>
        <taxon>Mycobacteriales</taxon>
        <taxon>Nocardiaceae</taxon>
        <taxon>Nocardia</taxon>
    </lineage>
</organism>
<gene>
    <name evidence="1" type="ORF">HLB23_24305</name>
</gene>
<name>A0A849C2H8_9NOCA</name>
<evidence type="ECO:0000313" key="1">
    <source>
        <dbReference type="EMBL" id="NNH72943.1"/>
    </source>
</evidence>